<feature type="transmembrane region" description="Helical" evidence="1">
    <location>
        <begin position="27"/>
        <end position="48"/>
    </location>
</feature>
<dbReference type="Proteomes" id="UP000287651">
    <property type="component" value="Unassembled WGS sequence"/>
</dbReference>
<keyword evidence="1" id="KW-0472">Membrane</keyword>
<gene>
    <name evidence="2" type="ORF">B296_00025669</name>
</gene>
<accession>A0A426Z120</accession>
<protein>
    <submittedName>
        <fullName evidence="2">Uncharacterized protein</fullName>
    </submittedName>
</protein>
<sequence>MRDPWNNMIPLLSLQEFMSLNYVQRKLYIFAPCFVFYVDSFHAAWTLHQVPPKLLYSSICIELKVALTPTILWVSLL</sequence>
<name>A0A426Z120_ENSVE</name>
<proteinExistence type="predicted"/>
<evidence type="ECO:0000313" key="3">
    <source>
        <dbReference type="Proteomes" id="UP000287651"/>
    </source>
</evidence>
<evidence type="ECO:0000313" key="2">
    <source>
        <dbReference type="EMBL" id="RRT57674.1"/>
    </source>
</evidence>
<dbReference type="EMBL" id="AMZH03009056">
    <property type="protein sequence ID" value="RRT57674.1"/>
    <property type="molecule type" value="Genomic_DNA"/>
</dbReference>
<organism evidence="2 3">
    <name type="scientific">Ensete ventricosum</name>
    <name type="common">Abyssinian banana</name>
    <name type="synonym">Musa ensete</name>
    <dbReference type="NCBI Taxonomy" id="4639"/>
    <lineage>
        <taxon>Eukaryota</taxon>
        <taxon>Viridiplantae</taxon>
        <taxon>Streptophyta</taxon>
        <taxon>Embryophyta</taxon>
        <taxon>Tracheophyta</taxon>
        <taxon>Spermatophyta</taxon>
        <taxon>Magnoliopsida</taxon>
        <taxon>Liliopsida</taxon>
        <taxon>Zingiberales</taxon>
        <taxon>Musaceae</taxon>
        <taxon>Ensete</taxon>
    </lineage>
</organism>
<feature type="transmembrane region" description="Helical" evidence="1">
    <location>
        <begin position="54"/>
        <end position="76"/>
    </location>
</feature>
<comment type="caution">
    <text evidence="2">The sequence shown here is derived from an EMBL/GenBank/DDBJ whole genome shotgun (WGS) entry which is preliminary data.</text>
</comment>
<dbReference type="AlphaFoldDB" id="A0A426Z120"/>
<reference evidence="2 3" key="1">
    <citation type="journal article" date="2014" name="Agronomy (Basel)">
        <title>A Draft Genome Sequence for Ensete ventricosum, the Drought-Tolerant Tree Against Hunger.</title>
        <authorList>
            <person name="Harrison J."/>
            <person name="Moore K.A."/>
            <person name="Paszkiewicz K."/>
            <person name="Jones T."/>
            <person name="Grant M."/>
            <person name="Ambacheew D."/>
            <person name="Muzemil S."/>
            <person name="Studholme D.J."/>
        </authorList>
    </citation>
    <scope>NUCLEOTIDE SEQUENCE [LARGE SCALE GENOMIC DNA]</scope>
</reference>
<evidence type="ECO:0000256" key="1">
    <source>
        <dbReference type="SAM" id="Phobius"/>
    </source>
</evidence>
<keyword evidence="1" id="KW-1133">Transmembrane helix</keyword>
<keyword evidence="1" id="KW-0812">Transmembrane</keyword>